<keyword evidence="3" id="KW-1185">Reference proteome</keyword>
<proteinExistence type="predicted"/>
<evidence type="ECO:0000256" key="1">
    <source>
        <dbReference type="SAM" id="SignalP"/>
    </source>
</evidence>
<evidence type="ECO:0008006" key="4">
    <source>
        <dbReference type="Google" id="ProtNLM"/>
    </source>
</evidence>
<dbReference type="PROSITE" id="PS51257">
    <property type="entry name" value="PROKAR_LIPOPROTEIN"/>
    <property type="match status" value="1"/>
</dbReference>
<evidence type="ECO:0000313" key="2">
    <source>
        <dbReference type="EMBL" id="MFD2418947.1"/>
    </source>
</evidence>
<dbReference type="RefSeq" id="WP_378266940.1">
    <property type="nucleotide sequence ID" value="NZ_JBHUKR010000009.1"/>
</dbReference>
<reference evidence="3" key="1">
    <citation type="journal article" date="2019" name="Int. J. Syst. Evol. Microbiol.">
        <title>The Global Catalogue of Microorganisms (GCM) 10K type strain sequencing project: providing services to taxonomists for standard genome sequencing and annotation.</title>
        <authorList>
            <consortium name="The Broad Institute Genomics Platform"/>
            <consortium name="The Broad Institute Genome Sequencing Center for Infectious Disease"/>
            <person name="Wu L."/>
            <person name="Ma J."/>
        </authorList>
    </citation>
    <scope>NUCLEOTIDE SEQUENCE [LARGE SCALE GENOMIC DNA]</scope>
    <source>
        <strain evidence="3">CGMCC 4.7645</strain>
    </source>
</reference>
<accession>A0ABW5FWT1</accession>
<organism evidence="2 3">
    <name type="scientific">Amycolatopsis pigmentata</name>
    <dbReference type="NCBI Taxonomy" id="450801"/>
    <lineage>
        <taxon>Bacteria</taxon>
        <taxon>Bacillati</taxon>
        <taxon>Actinomycetota</taxon>
        <taxon>Actinomycetes</taxon>
        <taxon>Pseudonocardiales</taxon>
        <taxon>Pseudonocardiaceae</taxon>
        <taxon>Amycolatopsis</taxon>
    </lineage>
</organism>
<feature type="chain" id="PRO_5045733418" description="Lipoprotein with Yx(FWY)xxD motif" evidence="1">
    <location>
        <begin position="31"/>
        <end position="186"/>
    </location>
</feature>
<protein>
    <recommendedName>
        <fullName evidence="4">Lipoprotein with Yx(FWY)xxD motif</fullName>
    </recommendedName>
</protein>
<dbReference type="EMBL" id="JBHUKR010000009">
    <property type="protein sequence ID" value="MFD2418947.1"/>
    <property type="molecule type" value="Genomic_DNA"/>
</dbReference>
<feature type="signal peptide" evidence="1">
    <location>
        <begin position="1"/>
        <end position="30"/>
    </location>
</feature>
<comment type="caution">
    <text evidence="2">The sequence shown here is derived from an EMBL/GenBank/DDBJ whole genome shotgun (WGS) entry which is preliminary data.</text>
</comment>
<sequence>MRCTRTSPVPQAVTGFALVTATLMSTVACTASSTAYSSSSPGGAGGMVMQQQVAPVPPGLFADRPFDLSPMVVDEMGMTVYRYDKDSANPPRSTCDGDCARMWKPIRPSADLEVGGIDKSAISSITRPDGSDQVTLAGWPIYRFAGDGMAGETAGQGKDGAWYPIAPTGEKVQAVSDPGQSNAFGF</sequence>
<gene>
    <name evidence="2" type="ORF">ACFSXZ_21690</name>
</gene>
<name>A0ABW5FWT1_9PSEU</name>
<evidence type="ECO:0000313" key="3">
    <source>
        <dbReference type="Proteomes" id="UP001597417"/>
    </source>
</evidence>
<dbReference type="InterPro" id="IPR005297">
    <property type="entry name" value="Lipoprotein_repeat"/>
</dbReference>
<dbReference type="PANTHER" id="PTHR39335:SF1">
    <property type="entry name" value="BLL4220 PROTEIN"/>
    <property type="match status" value="1"/>
</dbReference>
<keyword evidence="1" id="KW-0732">Signal</keyword>
<dbReference type="PANTHER" id="PTHR39335">
    <property type="entry name" value="BLL4220 PROTEIN"/>
    <property type="match status" value="1"/>
</dbReference>
<dbReference type="Proteomes" id="UP001597417">
    <property type="component" value="Unassembled WGS sequence"/>
</dbReference>
<dbReference type="Pfam" id="PF03640">
    <property type="entry name" value="Lipoprotein_15"/>
    <property type="match status" value="2"/>
</dbReference>